<dbReference type="AlphaFoldDB" id="M7ATN4"/>
<keyword evidence="2" id="KW-1185">Reference proteome</keyword>
<accession>M7ATN4</accession>
<gene>
    <name evidence="1" type="ORF">UY3_14132</name>
</gene>
<organism evidence="1 2">
    <name type="scientific">Chelonia mydas</name>
    <name type="common">Green sea-turtle</name>
    <name type="synonym">Chelonia agassizi</name>
    <dbReference type="NCBI Taxonomy" id="8469"/>
    <lineage>
        <taxon>Eukaryota</taxon>
        <taxon>Metazoa</taxon>
        <taxon>Chordata</taxon>
        <taxon>Craniata</taxon>
        <taxon>Vertebrata</taxon>
        <taxon>Euteleostomi</taxon>
        <taxon>Archelosauria</taxon>
        <taxon>Testudinata</taxon>
        <taxon>Testudines</taxon>
        <taxon>Cryptodira</taxon>
        <taxon>Durocryptodira</taxon>
        <taxon>Americhelydia</taxon>
        <taxon>Chelonioidea</taxon>
        <taxon>Cheloniidae</taxon>
        <taxon>Chelonia</taxon>
    </lineage>
</organism>
<reference evidence="2" key="1">
    <citation type="journal article" date="2013" name="Nat. Genet.">
        <title>The draft genomes of soft-shell turtle and green sea turtle yield insights into the development and evolution of the turtle-specific body plan.</title>
        <authorList>
            <person name="Wang Z."/>
            <person name="Pascual-Anaya J."/>
            <person name="Zadissa A."/>
            <person name="Li W."/>
            <person name="Niimura Y."/>
            <person name="Huang Z."/>
            <person name="Li C."/>
            <person name="White S."/>
            <person name="Xiong Z."/>
            <person name="Fang D."/>
            <person name="Wang B."/>
            <person name="Ming Y."/>
            <person name="Chen Y."/>
            <person name="Zheng Y."/>
            <person name="Kuraku S."/>
            <person name="Pignatelli M."/>
            <person name="Herrero J."/>
            <person name="Beal K."/>
            <person name="Nozawa M."/>
            <person name="Li Q."/>
            <person name="Wang J."/>
            <person name="Zhang H."/>
            <person name="Yu L."/>
            <person name="Shigenobu S."/>
            <person name="Wang J."/>
            <person name="Liu J."/>
            <person name="Flicek P."/>
            <person name="Searle S."/>
            <person name="Wang J."/>
            <person name="Kuratani S."/>
            <person name="Yin Y."/>
            <person name="Aken B."/>
            <person name="Zhang G."/>
            <person name="Irie N."/>
        </authorList>
    </citation>
    <scope>NUCLEOTIDE SEQUENCE [LARGE SCALE GENOMIC DNA]</scope>
</reference>
<dbReference type="Proteomes" id="UP000031443">
    <property type="component" value="Unassembled WGS sequence"/>
</dbReference>
<name>M7ATN4_CHEMY</name>
<protein>
    <submittedName>
        <fullName evidence="1">Uncharacterized protein</fullName>
    </submittedName>
</protein>
<evidence type="ECO:0000313" key="2">
    <source>
        <dbReference type="Proteomes" id="UP000031443"/>
    </source>
</evidence>
<dbReference type="EMBL" id="KB560900">
    <property type="protein sequence ID" value="EMP28746.1"/>
    <property type="molecule type" value="Genomic_DNA"/>
</dbReference>
<proteinExistence type="predicted"/>
<evidence type="ECO:0000313" key="1">
    <source>
        <dbReference type="EMBL" id="EMP28746.1"/>
    </source>
</evidence>
<sequence>MGERQQLTHRSEDIALCACTQILNPAHKAKHHMHICPTFQLHVNRDALCPNIGDRSPSPPKSWGWSGGVSRWHTRTLAGA</sequence>